<keyword evidence="5 6" id="KW-0472">Membrane</keyword>
<evidence type="ECO:0000256" key="1">
    <source>
        <dbReference type="ARBA" id="ARBA00004651"/>
    </source>
</evidence>
<dbReference type="InterPro" id="IPR051258">
    <property type="entry name" value="Diverse_Substrate_Transporter"/>
</dbReference>
<feature type="transmembrane region" description="Helical" evidence="6">
    <location>
        <begin position="249"/>
        <end position="269"/>
    </location>
</feature>
<organism evidence="8 9">
    <name type="scientific">Rhodobacter ferrooxidans</name>
    <dbReference type="NCBI Taxonomy" id="371731"/>
    <lineage>
        <taxon>Bacteria</taxon>
        <taxon>Pseudomonadati</taxon>
        <taxon>Pseudomonadota</taxon>
        <taxon>Alphaproteobacteria</taxon>
        <taxon>Rhodobacterales</taxon>
        <taxon>Rhodobacter group</taxon>
        <taxon>Rhodobacter</taxon>
    </lineage>
</organism>
<proteinExistence type="predicted"/>
<protein>
    <recommendedName>
        <fullName evidence="7">EamA domain-containing protein</fullName>
    </recommendedName>
</protein>
<dbReference type="Pfam" id="PF00892">
    <property type="entry name" value="EamA"/>
    <property type="match status" value="2"/>
</dbReference>
<evidence type="ECO:0000256" key="2">
    <source>
        <dbReference type="ARBA" id="ARBA00022475"/>
    </source>
</evidence>
<sequence length="314" mass="33528">MRCRFFLPDNHSRRASLLLLMAAFLWGSGNLANKTILSDVDPVCAVFLRSSIAVPALLWPVWRERLRPRPEGWLRSVGPGSLMFALALLTQQWGYQTATVTNASFLVNASCVLTPVLGVLFWRDRLQGRTVISAVLVLMGALLMSGAWWSLATVNTGDALCLVSALFYSFWIILIGRHLERFPTPAATTLAQCLCAALISVPLVLAGDPVAPQDWWGAMPEALYLGLFSTAAAFALTAAAQTRVSASTAAILVSAESLFGGAAGIVFLAERPAPAALLGGGLVLAAILTMALRPEPIRAKLRLAATRPSLTTSQ</sequence>
<feature type="domain" description="EamA" evidence="7">
    <location>
        <begin position="156"/>
        <end position="290"/>
    </location>
</feature>
<keyword evidence="2" id="KW-1003">Cell membrane</keyword>
<feature type="transmembrane region" description="Helical" evidence="6">
    <location>
        <begin position="187"/>
        <end position="207"/>
    </location>
</feature>
<dbReference type="SUPFAM" id="SSF103481">
    <property type="entry name" value="Multidrug resistance efflux transporter EmrE"/>
    <property type="match status" value="2"/>
</dbReference>
<comment type="caution">
    <text evidence="8">The sequence shown here is derived from an EMBL/GenBank/DDBJ whole genome shotgun (WGS) entry which is preliminary data.</text>
</comment>
<dbReference type="Proteomes" id="UP000010121">
    <property type="component" value="Unassembled WGS sequence"/>
</dbReference>
<dbReference type="AlphaFoldDB" id="C8S4I3"/>
<feature type="transmembrane region" description="Helical" evidence="6">
    <location>
        <begin position="105"/>
        <end position="122"/>
    </location>
</feature>
<dbReference type="RefSeq" id="WP_008032352.1">
    <property type="nucleotide sequence ID" value="NZ_ACYY01000025.1"/>
</dbReference>
<keyword evidence="3 6" id="KW-0812">Transmembrane</keyword>
<feature type="transmembrane region" description="Helical" evidence="6">
    <location>
        <begin position="275"/>
        <end position="292"/>
    </location>
</feature>
<evidence type="ECO:0000256" key="5">
    <source>
        <dbReference type="ARBA" id="ARBA00023136"/>
    </source>
</evidence>
<dbReference type="STRING" id="371731.Rsw2DRAFT_2961"/>
<dbReference type="PANTHER" id="PTHR42920:SF5">
    <property type="entry name" value="EAMA DOMAIN-CONTAINING PROTEIN"/>
    <property type="match status" value="1"/>
</dbReference>
<evidence type="ECO:0000256" key="3">
    <source>
        <dbReference type="ARBA" id="ARBA00022692"/>
    </source>
</evidence>
<keyword evidence="4 6" id="KW-1133">Transmembrane helix</keyword>
<feature type="transmembrane region" description="Helical" evidence="6">
    <location>
        <begin position="157"/>
        <end position="175"/>
    </location>
</feature>
<feature type="transmembrane region" description="Helical" evidence="6">
    <location>
        <begin position="73"/>
        <end position="93"/>
    </location>
</feature>
<dbReference type="InterPro" id="IPR000620">
    <property type="entry name" value="EamA_dom"/>
</dbReference>
<feature type="domain" description="EamA" evidence="7">
    <location>
        <begin position="15"/>
        <end position="145"/>
    </location>
</feature>
<dbReference type="PANTHER" id="PTHR42920">
    <property type="entry name" value="OS03G0707200 PROTEIN-RELATED"/>
    <property type="match status" value="1"/>
</dbReference>
<comment type="subcellular location">
    <subcellularLocation>
        <location evidence="1">Cell membrane</location>
        <topology evidence="1">Multi-pass membrane protein</topology>
    </subcellularLocation>
</comment>
<keyword evidence="9" id="KW-1185">Reference proteome</keyword>
<feature type="transmembrane region" description="Helical" evidence="6">
    <location>
        <begin position="131"/>
        <end position="151"/>
    </location>
</feature>
<evidence type="ECO:0000256" key="6">
    <source>
        <dbReference type="SAM" id="Phobius"/>
    </source>
</evidence>
<accession>C8S4I3</accession>
<gene>
    <name evidence="8" type="ORF">Rsw2DRAFT_2961</name>
</gene>
<name>C8S4I3_9RHOB</name>
<dbReference type="GO" id="GO:0005886">
    <property type="term" value="C:plasma membrane"/>
    <property type="evidence" value="ECO:0007669"/>
    <property type="project" value="UniProtKB-SubCell"/>
</dbReference>
<feature type="transmembrane region" description="Helical" evidence="6">
    <location>
        <begin position="222"/>
        <end position="240"/>
    </location>
</feature>
<evidence type="ECO:0000313" key="8">
    <source>
        <dbReference type="EMBL" id="EEW24150.1"/>
    </source>
</evidence>
<dbReference type="eggNOG" id="COG0697">
    <property type="taxonomic scope" value="Bacteria"/>
</dbReference>
<reference evidence="8 9" key="1">
    <citation type="submission" date="2009-08" db="EMBL/GenBank/DDBJ databases">
        <title>The draft genome of Rhodobacter sp. SW2.</title>
        <authorList>
            <consortium name="US DOE Joint Genome Institute (JGI-PGF)"/>
            <person name="Lucas S."/>
            <person name="Copeland A."/>
            <person name="Lapidus A."/>
            <person name="Glavina del Rio T."/>
            <person name="Tice H."/>
            <person name="Bruce D."/>
            <person name="Goodwin L."/>
            <person name="Pitluck S."/>
            <person name="Larimer F."/>
            <person name="Land M.L."/>
            <person name="Hauser L."/>
            <person name="Emerson D."/>
        </authorList>
    </citation>
    <scope>NUCLEOTIDE SEQUENCE [LARGE SCALE GENOMIC DNA]</scope>
    <source>
        <strain evidence="8 9">SW2</strain>
    </source>
</reference>
<evidence type="ECO:0000259" key="7">
    <source>
        <dbReference type="Pfam" id="PF00892"/>
    </source>
</evidence>
<evidence type="ECO:0000256" key="4">
    <source>
        <dbReference type="ARBA" id="ARBA00022989"/>
    </source>
</evidence>
<evidence type="ECO:0000313" key="9">
    <source>
        <dbReference type="Proteomes" id="UP000010121"/>
    </source>
</evidence>
<dbReference type="EMBL" id="ACYY01000025">
    <property type="protein sequence ID" value="EEW24150.1"/>
    <property type="molecule type" value="Genomic_DNA"/>
</dbReference>
<dbReference type="InterPro" id="IPR037185">
    <property type="entry name" value="EmrE-like"/>
</dbReference>